<organism evidence="1 2">
    <name type="scientific">Heterostelium pallidum (strain ATCC 26659 / Pp 5 / PN500)</name>
    <name type="common">Cellular slime mold</name>
    <name type="synonym">Polysphondylium pallidum</name>
    <dbReference type="NCBI Taxonomy" id="670386"/>
    <lineage>
        <taxon>Eukaryota</taxon>
        <taxon>Amoebozoa</taxon>
        <taxon>Evosea</taxon>
        <taxon>Eumycetozoa</taxon>
        <taxon>Dictyostelia</taxon>
        <taxon>Acytosteliales</taxon>
        <taxon>Acytosteliaceae</taxon>
        <taxon>Heterostelium</taxon>
    </lineage>
</organism>
<comment type="caution">
    <text evidence="1">The sequence shown here is derived from an EMBL/GenBank/DDBJ whole genome shotgun (WGS) entry which is preliminary data.</text>
</comment>
<evidence type="ECO:0000313" key="1">
    <source>
        <dbReference type="EMBL" id="EFA77016.1"/>
    </source>
</evidence>
<sequence length="80" mass="8936">MSEVGCKVLLTSEIDYCYPLPIIDEYDTSVRVTGSLTVQSVQLLPCHSVCKNDLHQSLQKNWGLKILNLELISSTILITN</sequence>
<protein>
    <submittedName>
        <fullName evidence="1">Uncharacterized protein</fullName>
    </submittedName>
</protein>
<dbReference type="RefSeq" id="XP_020429146.1">
    <property type="nucleotide sequence ID" value="XM_020580559.1"/>
</dbReference>
<dbReference type="InParanoid" id="D3BP06"/>
<accession>D3BP06</accession>
<keyword evidence="2" id="KW-1185">Reference proteome</keyword>
<proteinExistence type="predicted"/>
<dbReference type="GeneID" id="31365241"/>
<dbReference type="AlphaFoldDB" id="D3BP06"/>
<dbReference type="EMBL" id="ADBJ01000044">
    <property type="protein sequence ID" value="EFA77016.1"/>
    <property type="molecule type" value="Genomic_DNA"/>
</dbReference>
<reference evidence="1 2" key="1">
    <citation type="journal article" date="2011" name="Genome Res.">
        <title>Phylogeny-wide analysis of social amoeba genomes highlights ancient origins for complex intercellular communication.</title>
        <authorList>
            <person name="Heidel A.J."/>
            <person name="Lawal H.M."/>
            <person name="Felder M."/>
            <person name="Schilde C."/>
            <person name="Helps N.R."/>
            <person name="Tunggal B."/>
            <person name="Rivero F."/>
            <person name="John U."/>
            <person name="Schleicher M."/>
            <person name="Eichinger L."/>
            <person name="Platzer M."/>
            <person name="Noegel A.A."/>
            <person name="Schaap P."/>
            <person name="Gloeckner G."/>
        </authorList>
    </citation>
    <scope>NUCLEOTIDE SEQUENCE [LARGE SCALE GENOMIC DNA]</scope>
    <source>
        <strain evidence="2">ATCC 26659 / Pp 5 / PN500</strain>
    </source>
</reference>
<dbReference type="Proteomes" id="UP000001396">
    <property type="component" value="Unassembled WGS sequence"/>
</dbReference>
<name>D3BP06_HETP5</name>
<gene>
    <name evidence="1" type="ORF">PPL_09768</name>
</gene>
<evidence type="ECO:0000313" key="2">
    <source>
        <dbReference type="Proteomes" id="UP000001396"/>
    </source>
</evidence>